<keyword evidence="1" id="KW-0472">Membrane</keyword>
<feature type="transmembrane region" description="Helical" evidence="1">
    <location>
        <begin position="101"/>
        <end position="119"/>
    </location>
</feature>
<name>A0AAU7DK49_9BACT</name>
<sequence length="371" mass="40395">MQSFPVVDPIPLPAPIWLIKLLHIVTLALHFVAVEMLLGGLLIAVLLSLFRNSPHASVTARALAKRMTVVMTYVINLGVPPLLFAQVLYGRALYTSSVLIGVYWISIIVVLTLTYWLLYQFTARLEAGKSAWWIGLSAWLLSGYVARMLSTNMTLMLRPEVWRDMYSASALGAYLPTGDPTLTPRWLLMMTGGLFVGGLWLVYLAGRSTFTADEKHFVAGLGGKIAASFGLLYLVVGIWAARVQPDAVKAGLSTHPLYHFASFAGYGWMTLVVVAILVAALAGIRHVGSNLLGWVAATLTLLIELTLVIYRDGVRDLSLLAKGFDVWNRTVVTNWGVVGLFLILFVGGLGVVGWLISVVARAQKPMEGAVL</sequence>
<keyword evidence="1" id="KW-1133">Transmembrane helix</keyword>
<feature type="transmembrane region" description="Helical" evidence="1">
    <location>
        <begin position="291"/>
        <end position="310"/>
    </location>
</feature>
<feature type="transmembrane region" description="Helical" evidence="1">
    <location>
        <begin position="217"/>
        <end position="240"/>
    </location>
</feature>
<feature type="transmembrane region" description="Helical" evidence="1">
    <location>
        <begin position="70"/>
        <end position="89"/>
    </location>
</feature>
<accession>A0AAU7DK49</accession>
<feature type="transmembrane region" description="Helical" evidence="1">
    <location>
        <begin position="260"/>
        <end position="284"/>
    </location>
</feature>
<dbReference type="EMBL" id="CP121196">
    <property type="protein sequence ID" value="XBH17724.1"/>
    <property type="molecule type" value="Genomic_DNA"/>
</dbReference>
<keyword evidence="1" id="KW-0812">Transmembrane</keyword>
<organism evidence="2">
    <name type="scientific">Telmatobacter sp. DSM 110680</name>
    <dbReference type="NCBI Taxonomy" id="3036704"/>
    <lineage>
        <taxon>Bacteria</taxon>
        <taxon>Pseudomonadati</taxon>
        <taxon>Acidobacteriota</taxon>
        <taxon>Terriglobia</taxon>
        <taxon>Terriglobales</taxon>
        <taxon>Acidobacteriaceae</taxon>
        <taxon>Telmatobacter</taxon>
    </lineage>
</organism>
<dbReference type="RefSeq" id="WP_348262949.1">
    <property type="nucleotide sequence ID" value="NZ_CP121196.1"/>
</dbReference>
<gene>
    <name evidence="2" type="ORF">P8935_24565</name>
</gene>
<protein>
    <submittedName>
        <fullName evidence="2">Uncharacterized protein</fullName>
    </submittedName>
</protein>
<feature type="transmembrane region" description="Helical" evidence="1">
    <location>
        <begin position="186"/>
        <end position="205"/>
    </location>
</feature>
<feature type="transmembrane region" description="Helical" evidence="1">
    <location>
        <begin position="335"/>
        <end position="356"/>
    </location>
</feature>
<evidence type="ECO:0000313" key="2">
    <source>
        <dbReference type="EMBL" id="XBH17724.1"/>
    </source>
</evidence>
<dbReference type="AlphaFoldDB" id="A0AAU7DK49"/>
<feature type="transmembrane region" description="Helical" evidence="1">
    <location>
        <begin position="21"/>
        <end position="50"/>
    </location>
</feature>
<proteinExistence type="predicted"/>
<reference evidence="2" key="1">
    <citation type="submission" date="2023-03" db="EMBL/GenBank/DDBJ databases">
        <title>Edaphobacter sp.</title>
        <authorList>
            <person name="Huber K.J."/>
            <person name="Papendorf J."/>
            <person name="Pilke C."/>
            <person name="Bunk B."/>
            <person name="Sproeer C."/>
            <person name="Pester M."/>
        </authorList>
    </citation>
    <scope>NUCLEOTIDE SEQUENCE</scope>
    <source>
        <strain evidence="2">DSM 110680</strain>
    </source>
</reference>
<evidence type="ECO:0000256" key="1">
    <source>
        <dbReference type="SAM" id="Phobius"/>
    </source>
</evidence>
<feature type="transmembrane region" description="Helical" evidence="1">
    <location>
        <begin position="131"/>
        <end position="149"/>
    </location>
</feature>